<keyword evidence="2" id="KW-1185">Reference proteome</keyword>
<comment type="caution">
    <text evidence="1">The sequence shown here is derived from an EMBL/GenBank/DDBJ whole genome shotgun (WGS) entry which is preliminary data.</text>
</comment>
<proteinExistence type="predicted"/>
<evidence type="ECO:0000313" key="1">
    <source>
        <dbReference type="EMBL" id="GBP43641.1"/>
    </source>
</evidence>
<dbReference type="Proteomes" id="UP000299102">
    <property type="component" value="Unassembled WGS sequence"/>
</dbReference>
<gene>
    <name evidence="1" type="ORF">EVAR_32207_1</name>
</gene>
<sequence>MNLTKIKIMTNSIKVDITVNGATLEFVNEYTYLGQLISPKDLITKEINTRVANGWEKYWSLKENMKSQQDLGMALKRKTFNTHPSMLNLRGVKHGHSPNP</sequence>
<evidence type="ECO:0000313" key="2">
    <source>
        <dbReference type="Proteomes" id="UP000299102"/>
    </source>
</evidence>
<protein>
    <submittedName>
        <fullName evidence="1">Uncharacterized protein</fullName>
    </submittedName>
</protein>
<accession>A0A4C1VXU4</accession>
<dbReference type="AlphaFoldDB" id="A0A4C1VXU4"/>
<dbReference type="OrthoDB" id="410104at2759"/>
<organism evidence="1 2">
    <name type="scientific">Eumeta variegata</name>
    <name type="common">Bagworm moth</name>
    <name type="synonym">Eumeta japonica</name>
    <dbReference type="NCBI Taxonomy" id="151549"/>
    <lineage>
        <taxon>Eukaryota</taxon>
        <taxon>Metazoa</taxon>
        <taxon>Ecdysozoa</taxon>
        <taxon>Arthropoda</taxon>
        <taxon>Hexapoda</taxon>
        <taxon>Insecta</taxon>
        <taxon>Pterygota</taxon>
        <taxon>Neoptera</taxon>
        <taxon>Endopterygota</taxon>
        <taxon>Lepidoptera</taxon>
        <taxon>Glossata</taxon>
        <taxon>Ditrysia</taxon>
        <taxon>Tineoidea</taxon>
        <taxon>Psychidae</taxon>
        <taxon>Oiketicinae</taxon>
        <taxon>Eumeta</taxon>
    </lineage>
</organism>
<name>A0A4C1VXU4_EUMVA</name>
<dbReference type="EMBL" id="BGZK01000439">
    <property type="protein sequence ID" value="GBP43641.1"/>
    <property type="molecule type" value="Genomic_DNA"/>
</dbReference>
<reference evidence="1 2" key="1">
    <citation type="journal article" date="2019" name="Commun. Biol.">
        <title>The bagworm genome reveals a unique fibroin gene that provides high tensile strength.</title>
        <authorList>
            <person name="Kono N."/>
            <person name="Nakamura H."/>
            <person name="Ohtoshi R."/>
            <person name="Tomita M."/>
            <person name="Numata K."/>
            <person name="Arakawa K."/>
        </authorList>
    </citation>
    <scope>NUCLEOTIDE SEQUENCE [LARGE SCALE GENOMIC DNA]</scope>
</reference>